<dbReference type="AlphaFoldDB" id="A0A380S940"/>
<gene>
    <name evidence="1" type="ORF">SAMN05661053_2849</name>
</gene>
<protein>
    <submittedName>
        <fullName evidence="1">Uncharacterized protein</fullName>
    </submittedName>
</protein>
<name>A0A380S940_FIBSU</name>
<dbReference type="Proteomes" id="UP000255423">
    <property type="component" value="Unassembled WGS sequence"/>
</dbReference>
<evidence type="ECO:0000313" key="2">
    <source>
        <dbReference type="Proteomes" id="UP000255423"/>
    </source>
</evidence>
<organism evidence="1 2">
    <name type="scientific">Fibrobacter succinogenes</name>
    <name type="common">Bacteroides succinogenes</name>
    <dbReference type="NCBI Taxonomy" id="833"/>
    <lineage>
        <taxon>Bacteria</taxon>
        <taxon>Pseudomonadati</taxon>
        <taxon>Fibrobacterota</taxon>
        <taxon>Fibrobacteria</taxon>
        <taxon>Fibrobacterales</taxon>
        <taxon>Fibrobacteraceae</taxon>
        <taxon>Fibrobacter</taxon>
    </lineage>
</organism>
<proteinExistence type="predicted"/>
<sequence>MEHISKDKRINDFCNRLINTKRWVYEQGKNHPSLKHIAKGGFKTLVIASTPSDNYAYAMMRREYNRYIRAFLIQAGVINPQTATNN</sequence>
<reference evidence="1 2" key="1">
    <citation type="submission" date="2017-08" db="EMBL/GenBank/DDBJ databases">
        <authorList>
            <person name="de Groot N.N."/>
        </authorList>
    </citation>
    <scope>NUCLEOTIDE SEQUENCE [LARGE SCALE GENOMIC DNA]</scope>
    <source>
        <strain evidence="1 2">HM2</strain>
    </source>
</reference>
<evidence type="ECO:0000313" key="1">
    <source>
        <dbReference type="EMBL" id="SUQ26044.1"/>
    </source>
</evidence>
<dbReference type="EMBL" id="UHJL01000006">
    <property type="protein sequence ID" value="SUQ26044.1"/>
    <property type="molecule type" value="Genomic_DNA"/>
</dbReference>
<accession>A0A380S940</accession>
<dbReference type="RefSeq" id="WP_109573640.1">
    <property type="nucleotide sequence ID" value="NZ_UHJL01000006.1"/>
</dbReference>